<feature type="chain" id="PRO_5042218352" evidence="1">
    <location>
        <begin position="25"/>
        <end position="436"/>
    </location>
</feature>
<comment type="caution">
    <text evidence="2">The sequence shown here is derived from an EMBL/GenBank/DDBJ whole genome shotgun (WGS) entry which is preliminary data.</text>
</comment>
<feature type="signal peptide" evidence="1">
    <location>
        <begin position="1"/>
        <end position="24"/>
    </location>
</feature>
<organism evidence="2 3">
    <name type="scientific">Xanthocytophaga agilis</name>
    <dbReference type="NCBI Taxonomy" id="3048010"/>
    <lineage>
        <taxon>Bacteria</taxon>
        <taxon>Pseudomonadati</taxon>
        <taxon>Bacteroidota</taxon>
        <taxon>Cytophagia</taxon>
        <taxon>Cytophagales</taxon>
        <taxon>Rhodocytophagaceae</taxon>
        <taxon>Xanthocytophaga</taxon>
    </lineage>
</organism>
<dbReference type="SUPFAM" id="SSF48208">
    <property type="entry name" value="Six-hairpin glycosidases"/>
    <property type="match status" value="1"/>
</dbReference>
<dbReference type="GO" id="GO:0005975">
    <property type="term" value="P:carbohydrate metabolic process"/>
    <property type="evidence" value="ECO:0007669"/>
    <property type="project" value="InterPro"/>
</dbReference>
<protein>
    <submittedName>
        <fullName evidence="2">Uncharacterized protein</fullName>
    </submittedName>
</protein>
<sequence length="436" mass="49454">MLVYKKSYLLILSLFVAFCTRLSAQTLPKAIVTELKSPYFEKLYTNTYYSLLDRMGKDGFLPESLTGAYEGMYCRTVGALVPLLIETGRFQEAEATISCVLKATQENGLERIPHVIVLKDQKYAILSDEPQIDGQAHVILAWAKLALKRGHTDFEDKTWQLIKTLTNRTCDRQNLSSGWWSTETGLVRNIALEHSRDGRRWDAWDLLTQSFVGAALKEMTAVAQRRGDATLAAYWQKRLNVLQDGIRKNLTTVRDRDTTYLEMRLPDGNGGTPYLGMGWVTLSPIAAQWEGMDHTILQNTVKAMQRTMMKTTNGLTWMPTDSYPDGRVSNEIIGKGIAWEIEFARSEEDFNRIQQLLQLIKEVNASQPIYMEGGWLQATGYKPADKLTDQDIKSLKGAAWKIKDVGNGEQTAWWCWAMARLRKEAGLPVEPKRLVN</sequence>
<dbReference type="Proteomes" id="UP001232063">
    <property type="component" value="Unassembled WGS sequence"/>
</dbReference>
<dbReference type="InterPro" id="IPR008928">
    <property type="entry name" value="6-hairpin_glycosidase_sf"/>
</dbReference>
<reference evidence="2" key="1">
    <citation type="submission" date="2023-05" db="EMBL/GenBank/DDBJ databases">
        <authorList>
            <person name="Zhang X."/>
        </authorList>
    </citation>
    <scope>NUCLEOTIDE SEQUENCE</scope>
    <source>
        <strain evidence="2">BD1B2-1</strain>
    </source>
</reference>
<evidence type="ECO:0000313" key="2">
    <source>
        <dbReference type="EMBL" id="MDJ1500298.1"/>
    </source>
</evidence>
<dbReference type="AlphaFoldDB" id="A0AAE3UF86"/>
<proteinExistence type="predicted"/>
<keyword evidence="1" id="KW-0732">Signal</keyword>
<dbReference type="Gene3D" id="1.50.10.10">
    <property type="match status" value="1"/>
</dbReference>
<gene>
    <name evidence="2" type="ORF">QNI22_06560</name>
</gene>
<accession>A0AAE3UF86</accession>
<dbReference type="InterPro" id="IPR012341">
    <property type="entry name" value="6hp_glycosidase-like_sf"/>
</dbReference>
<dbReference type="EMBL" id="JASJOU010000001">
    <property type="protein sequence ID" value="MDJ1500298.1"/>
    <property type="molecule type" value="Genomic_DNA"/>
</dbReference>
<name>A0AAE3UF86_9BACT</name>
<keyword evidence="3" id="KW-1185">Reference proteome</keyword>
<dbReference type="RefSeq" id="WP_314509821.1">
    <property type="nucleotide sequence ID" value="NZ_JASJOU010000001.1"/>
</dbReference>
<evidence type="ECO:0000313" key="3">
    <source>
        <dbReference type="Proteomes" id="UP001232063"/>
    </source>
</evidence>
<evidence type="ECO:0000256" key="1">
    <source>
        <dbReference type="SAM" id="SignalP"/>
    </source>
</evidence>